<proteinExistence type="inferred from homology"/>
<dbReference type="EnsemblPlants" id="EMT02976">
    <property type="protein sequence ID" value="EMT02976"/>
    <property type="gene ID" value="F775_03661"/>
</dbReference>
<dbReference type="CDD" id="cd00121">
    <property type="entry name" value="MATH"/>
    <property type="match status" value="1"/>
</dbReference>
<dbReference type="InterPro" id="IPR002083">
    <property type="entry name" value="MATH/TRAF_dom"/>
</dbReference>
<evidence type="ECO:0000256" key="2">
    <source>
        <dbReference type="ARBA" id="ARBA00010846"/>
    </source>
</evidence>
<dbReference type="AlphaFoldDB" id="N1QRP7"/>
<reference evidence="3" key="1">
    <citation type="submission" date="2015-06" db="UniProtKB">
        <authorList>
            <consortium name="EnsemblPlants"/>
        </authorList>
    </citation>
    <scope>IDENTIFICATION</scope>
</reference>
<evidence type="ECO:0000256" key="1">
    <source>
        <dbReference type="ARBA" id="ARBA00004906"/>
    </source>
</evidence>
<dbReference type="PANTHER" id="PTHR26379:SF253">
    <property type="entry name" value="BTB DOMAIN-CONTAINING PROTEIN"/>
    <property type="match status" value="1"/>
</dbReference>
<sequence length="312" mass="34234">MASSSYTQQPQKSASMFNSSETFKGTHEFRIPNFSAMQRRFGVDECIRSGTFQIGGHGRIILLYPSGIHDGREEEDEEEHIGLFLKMITSPPGAAGDVWVACTLKMCDPSGKLPPVFCWIDDLYTTHKFVGMHKFFDLASTKSCYVGHDGSLTIHCDVSVTKEYPCTNTITTGATATTIAVPSSNINSHLEKLLVHSRLHLHRRAARALGKHHDNGSGDASCGGPVRLGEDEGHACARTLRARHGKNVVGTLKLADRHLCQGLKDFCMEHISQPHVLEEVVETKGFKDLKSTCPSLLEEIIIKISELSSTDG</sequence>
<dbReference type="SUPFAM" id="SSF49599">
    <property type="entry name" value="TRAF domain-like"/>
    <property type="match status" value="1"/>
</dbReference>
<organism evidence="3">
    <name type="scientific">Aegilops tauschii</name>
    <name type="common">Tausch's goatgrass</name>
    <name type="synonym">Aegilops squarrosa</name>
    <dbReference type="NCBI Taxonomy" id="37682"/>
    <lineage>
        <taxon>Eukaryota</taxon>
        <taxon>Viridiplantae</taxon>
        <taxon>Streptophyta</taxon>
        <taxon>Embryophyta</taxon>
        <taxon>Tracheophyta</taxon>
        <taxon>Spermatophyta</taxon>
        <taxon>Magnoliopsida</taxon>
        <taxon>Liliopsida</taxon>
        <taxon>Poales</taxon>
        <taxon>Poaceae</taxon>
        <taxon>BOP clade</taxon>
        <taxon>Pooideae</taxon>
        <taxon>Triticodae</taxon>
        <taxon>Triticeae</taxon>
        <taxon>Triticinae</taxon>
        <taxon>Aegilops</taxon>
    </lineage>
</organism>
<comment type="similarity">
    <text evidence="2">Belongs to the Tdpoz family.</text>
</comment>
<dbReference type="PROSITE" id="PS50144">
    <property type="entry name" value="MATH"/>
    <property type="match status" value="1"/>
</dbReference>
<dbReference type="Pfam" id="PF24570">
    <property type="entry name" value="BACK_BPM_SPOP"/>
    <property type="match status" value="1"/>
</dbReference>
<dbReference type="InterPro" id="IPR045005">
    <property type="entry name" value="BPM1-6"/>
</dbReference>
<protein>
    <submittedName>
        <fullName evidence="3">Uncharacterized protein</fullName>
    </submittedName>
</protein>
<comment type="pathway">
    <text evidence="1">Protein modification; protein ubiquitination.</text>
</comment>
<dbReference type="Gene3D" id="2.60.210.10">
    <property type="entry name" value="Apoptosis, Tumor Necrosis Factor Receptor Associated Protein 2, Chain A"/>
    <property type="match status" value="1"/>
</dbReference>
<accession>N1QRP7</accession>
<name>N1QRP7_AEGTA</name>
<evidence type="ECO:0000313" key="3">
    <source>
        <dbReference type="EnsemblPlants" id="EMT02976"/>
    </source>
</evidence>
<dbReference type="InterPro" id="IPR008974">
    <property type="entry name" value="TRAF-like"/>
</dbReference>
<dbReference type="GO" id="GO:0016567">
    <property type="term" value="P:protein ubiquitination"/>
    <property type="evidence" value="ECO:0007669"/>
    <property type="project" value="InterPro"/>
</dbReference>
<dbReference type="Pfam" id="PF22486">
    <property type="entry name" value="MATH_2"/>
    <property type="match status" value="1"/>
</dbReference>
<dbReference type="Gene3D" id="1.25.40.420">
    <property type="match status" value="1"/>
</dbReference>
<dbReference type="PANTHER" id="PTHR26379">
    <property type="entry name" value="BTB/POZ AND MATH DOMAIN-CONTAINING PROTEIN 1"/>
    <property type="match status" value="1"/>
</dbReference>
<dbReference type="InterPro" id="IPR056423">
    <property type="entry name" value="BACK_BPM_SPOP"/>
</dbReference>